<name>A0A2P9HFF2_9HYPH</name>
<evidence type="ECO:0000313" key="2">
    <source>
        <dbReference type="EMBL" id="SPL62812.1"/>
    </source>
</evidence>
<dbReference type="Proteomes" id="UP000246073">
    <property type="component" value="Unassembled WGS sequence"/>
</dbReference>
<organism evidence="2 3">
    <name type="scientific">Ochrobactrum soli</name>
    <dbReference type="NCBI Taxonomy" id="2448455"/>
    <lineage>
        <taxon>Bacteria</taxon>
        <taxon>Pseudomonadati</taxon>
        <taxon>Pseudomonadota</taxon>
        <taxon>Alphaproteobacteria</taxon>
        <taxon>Hyphomicrobiales</taxon>
        <taxon>Brucellaceae</taxon>
        <taxon>Brucella/Ochrobactrum group</taxon>
        <taxon>Ochrobactrum</taxon>
    </lineage>
</organism>
<dbReference type="EMBL" id="OOFM01000004">
    <property type="protein sequence ID" value="SPL62812.1"/>
    <property type="molecule type" value="Genomic_DNA"/>
</dbReference>
<protein>
    <submittedName>
        <fullName evidence="2">Uncharacterized protein</fullName>
    </submittedName>
</protein>
<sequence>MFPSILQYDCQPDTLPEMTGILSAVEGAILKEKAALPPGKPDRNAALKIGPDVGGFTSTQPRNCRPER</sequence>
<accession>A0A2P9HFF2</accession>
<gene>
    <name evidence="2" type="ORF">OHAE_2744</name>
</gene>
<evidence type="ECO:0000313" key="3">
    <source>
        <dbReference type="Proteomes" id="UP000246073"/>
    </source>
</evidence>
<feature type="compositionally biased region" description="Basic and acidic residues" evidence="1">
    <location>
        <begin position="36"/>
        <end position="45"/>
    </location>
</feature>
<evidence type="ECO:0000256" key="1">
    <source>
        <dbReference type="SAM" id="MobiDB-lite"/>
    </source>
</evidence>
<feature type="region of interest" description="Disordered" evidence="1">
    <location>
        <begin position="36"/>
        <end position="68"/>
    </location>
</feature>
<dbReference type="AlphaFoldDB" id="A0A2P9HFF2"/>
<reference evidence="3" key="1">
    <citation type="submission" date="2017-12" db="EMBL/GenBank/DDBJ databases">
        <authorList>
            <person name="Diaz M."/>
        </authorList>
    </citation>
    <scope>NUCLEOTIDE SEQUENCE [LARGE SCALE GENOMIC DNA]</scope>
    <source>
        <strain evidence="3">FI11154</strain>
    </source>
</reference>
<proteinExistence type="predicted"/>